<comment type="subcellular location">
    <subcellularLocation>
        <location evidence="1">Membrane</location>
        <topology evidence="1">Multi-pass membrane protein</topology>
    </subcellularLocation>
</comment>
<accession>A0A914C0X4</accession>
<evidence type="ECO:0000256" key="3">
    <source>
        <dbReference type="ARBA" id="ARBA00023170"/>
    </source>
</evidence>
<evidence type="ECO:0000313" key="8">
    <source>
        <dbReference type="WBParaSite" id="ACRNAN_Path_147.g523.t1"/>
    </source>
</evidence>
<dbReference type="Gene3D" id="1.20.1070.10">
    <property type="entry name" value="Rhodopsin 7-helix transmembrane proteins"/>
    <property type="match status" value="1"/>
</dbReference>
<evidence type="ECO:0000256" key="2">
    <source>
        <dbReference type="ARBA" id="ARBA00023040"/>
    </source>
</evidence>
<keyword evidence="6" id="KW-1133">Transmembrane helix</keyword>
<keyword evidence="4" id="KW-0807">Transducer</keyword>
<evidence type="ECO:0000256" key="6">
    <source>
        <dbReference type="SAM" id="Phobius"/>
    </source>
</evidence>
<dbReference type="GO" id="GO:0005886">
    <property type="term" value="C:plasma membrane"/>
    <property type="evidence" value="ECO:0007669"/>
    <property type="project" value="TreeGrafter"/>
</dbReference>
<protein>
    <submittedName>
        <fullName evidence="8">G-protein coupled receptors family 1 profile domain-containing protein</fullName>
    </submittedName>
</protein>
<organism evidence="7 8">
    <name type="scientific">Acrobeloides nanus</name>
    <dbReference type="NCBI Taxonomy" id="290746"/>
    <lineage>
        <taxon>Eukaryota</taxon>
        <taxon>Metazoa</taxon>
        <taxon>Ecdysozoa</taxon>
        <taxon>Nematoda</taxon>
        <taxon>Chromadorea</taxon>
        <taxon>Rhabditida</taxon>
        <taxon>Tylenchina</taxon>
        <taxon>Cephalobomorpha</taxon>
        <taxon>Cephaloboidea</taxon>
        <taxon>Cephalobidae</taxon>
        <taxon>Acrobeloides</taxon>
    </lineage>
</organism>
<feature type="compositionally biased region" description="Polar residues" evidence="5">
    <location>
        <begin position="316"/>
        <end position="331"/>
    </location>
</feature>
<keyword evidence="7" id="KW-1185">Reference proteome</keyword>
<feature type="transmembrane region" description="Helical" evidence="6">
    <location>
        <begin position="184"/>
        <end position="209"/>
    </location>
</feature>
<sequence length="356" mass="40997">MHVLNETEWYLEPLDAEDLIAGLFLLCFAVVFLPLYAVVSYIMFKHSKDITGFRFLFSASLADMLLLINYSLWPGILILCKSEIIAIWMRHWLQMYLDWAWFSMCYHYMIIAWSRFAAIKFPNYFRLQPKLASYSICAACYIVALIQVLSTHFQPWYVTFYYEPSHYGMLSEDFHKYLSEGQSLFFFTFHLLMMIIPVFFYSWAIVLMIKHKKGGLLQRIPSLKSGAPQGQSNVEARLIIPCIFNSIVFIIGQVFITTGTGEGKWATWTVMLLFSANSAVNPLLLIVFSAIIRENLLRIFRLSPSKAKKYGAMPLNLSSKTPTPQFNREPTSLSPAQHSSQLLLSQNSESTQDIML</sequence>
<proteinExistence type="predicted"/>
<evidence type="ECO:0000256" key="1">
    <source>
        <dbReference type="ARBA" id="ARBA00004141"/>
    </source>
</evidence>
<keyword evidence="2" id="KW-0297">G-protein coupled receptor</keyword>
<dbReference type="GO" id="GO:0008188">
    <property type="term" value="F:neuropeptide receptor activity"/>
    <property type="evidence" value="ECO:0007669"/>
    <property type="project" value="TreeGrafter"/>
</dbReference>
<feature type="transmembrane region" description="Helical" evidence="6">
    <location>
        <begin position="20"/>
        <end position="44"/>
    </location>
</feature>
<evidence type="ECO:0000256" key="5">
    <source>
        <dbReference type="SAM" id="MobiDB-lite"/>
    </source>
</evidence>
<dbReference type="CDD" id="cd00637">
    <property type="entry name" value="7tm_classA_rhodopsin-like"/>
    <property type="match status" value="1"/>
</dbReference>
<keyword evidence="6" id="KW-0812">Transmembrane</keyword>
<feature type="transmembrane region" description="Helical" evidence="6">
    <location>
        <begin position="56"/>
        <end position="79"/>
    </location>
</feature>
<dbReference type="PANTHER" id="PTHR24238">
    <property type="entry name" value="G-PROTEIN COUPLED RECEPTOR"/>
    <property type="match status" value="1"/>
</dbReference>
<dbReference type="AlphaFoldDB" id="A0A914C0X4"/>
<dbReference type="Proteomes" id="UP000887540">
    <property type="component" value="Unplaced"/>
</dbReference>
<feature type="transmembrane region" description="Helical" evidence="6">
    <location>
        <begin position="131"/>
        <end position="150"/>
    </location>
</feature>
<feature type="transmembrane region" description="Helical" evidence="6">
    <location>
        <begin position="99"/>
        <end position="119"/>
    </location>
</feature>
<feature type="transmembrane region" description="Helical" evidence="6">
    <location>
        <begin position="238"/>
        <end position="256"/>
    </location>
</feature>
<evidence type="ECO:0000256" key="4">
    <source>
        <dbReference type="ARBA" id="ARBA00023224"/>
    </source>
</evidence>
<evidence type="ECO:0000313" key="7">
    <source>
        <dbReference type="Proteomes" id="UP000887540"/>
    </source>
</evidence>
<feature type="compositionally biased region" description="Low complexity" evidence="5">
    <location>
        <begin position="332"/>
        <end position="356"/>
    </location>
</feature>
<keyword evidence="3" id="KW-0675">Receptor</keyword>
<feature type="region of interest" description="Disordered" evidence="5">
    <location>
        <begin position="313"/>
        <end position="356"/>
    </location>
</feature>
<keyword evidence="6" id="KW-0472">Membrane</keyword>
<feature type="transmembrane region" description="Helical" evidence="6">
    <location>
        <begin position="268"/>
        <end position="292"/>
    </location>
</feature>
<dbReference type="WBParaSite" id="ACRNAN_Path_147.g523.t1">
    <property type="protein sequence ID" value="ACRNAN_Path_147.g523.t1"/>
    <property type="gene ID" value="ACRNAN_Path_147.g523"/>
</dbReference>
<reference evidence="8" key="1">
    <citation type="submission" date="2022-11" db="UniProtKB">
        <authorList>
            <consortium name="WormBaseParasite"/>
        </authorList>
    </citation>
    <scope>IDENTIFICATION</scope>
</reference>
<name>A0A914C0X4_9BILA</name>
<dbReference type="PANTHER" id="PTHR24238:SF76">
    <property type="entry name" value="G_PROTEIN_RECEP_F1_2 DOMAIN-CONTAINING PROTEIN"/>
    <property type="match status" value="1"/>
</dbReference>
<dbReference type="SUPFAM" id="SSF81321">
    <property type="entry name" value="Family A G protein-coupled receptor-like"/>
    <property type="match status" value="1"/>
</dbReference>